<dbReference type="AlphaFoldDB" id="A0AAN0M6Y6"/>
<accession>A0AAN0M6Y6</accession>
<organism evidence="2 3">
    <name type="scientific">Yoonia rhodophyticola</name>
    <dbReference type="NCBI Taxonomy" id="3137370"/>
    <lineage>
        <taxon>Bacteria</taxon>
        <taxon>Pseudomonadati</taxon>
        <taxon>Pseudomonadota</taxon>
        <taxon>Alphaproteobacteria</taxon>
        <taxon>Rhodobacterales</taxon>
        <taxon>Paracoccaceae</taxon>
        <taxon>Yoonia</taxon>
    </lineage>
</organism>
<sequence length="109" mass="12066">MFRFAMMAVLMPAMAGAVDWQWADGPAISAALRDQSLIYDNATQSFFASGRTVYDAGEASWGYWAVRGDQYCSQWPPSDGWDCYDVMVKPGKIRFIGVDGSMTDGMVIE</sequence>
<name>A0AAN0M6Y6_9RHOB</name>
<dbReference type="Proteomes" id="UP001470809">
    <property type="component" value="Chromosome"/>
</dbReference>
<keyword evidence="3" id="KW-1185">Reference proteome</keyword>
<reference evidence="2" key="1">
    <citation type="submission" date="2024-08" db="EMBL/GenBank/DDBJ databases">
        <title>Phylogenomic analyses of a clade within the roseobacter group suggest taxonomic reassignments of species of the genera Aestuariivita, Citreicella, Loktanella, Nautella, Pelagibaca, Ruegeria, Thalassobius, Thiobacimonas and Tropicibacter, and the proposal o.</title>
        <authorList>
            <person name="Jeon C.O."/>
        </authorList>
    </citation>
    <scope>NUCLEOTIDE SEQUENCE</scope>
    <source>
        <strain evidence="2">SS1-5</strain>
    </source>
</reference>
<proteinExistence type="predicted"/>
<gene>
    <name evidence="2" type="ORF">AABB31_13185</name>
</gene>
<evidence type="ECO:0000256" key="1">
    <source>
        <dbReference type="SAM" id="SignalP"/>
    </source>
</evidence>
<dbReference type="EMBL" id="CP151767">
    <property type="protein sequence ID" value="WZU66035.1"/>
    <property type="molecule type" value="Genomic_DNA"/>
</dbReference>
<feature type="chain" id="PRO_5043041871" description="DUF995 domain-containing protein" evidence="1">
    <location>
        <begin position="18"/>
        <end position="109"/>
    </location>
</feature>
<evidence type="ECO:0000313" key="3">
    <source>
        <dbReference type="Proteomes" id="UP001470809"/>
    </source>
</evidence>
<evidence type="ECO:0008006" key="4">
    <source>
        <dbReference type="Google" id="ProtNLM"/>
    </source>
</evidence>
<dbReference type="RefSeq" id="WP_342075364.1">
    <property type="nucleotide sequence ID" value="NZ_CP151767.2"/>
</dbReference>
<protein>
    <recommendedName>
        <fullName evidence="4">DUF995 domain-containing protein</fullName>
    </recommendedName>
</protein>
<feature type="signal peptide" evidence="1">
    <location>
        <begin position="1"/>
        <end position="17"/>
    </location>
</feature>
<evidence type="ECO:0000313" key="2">
    <source>
        <dbReference type="EMBL" id="WZU66035.1"/>
    </source>
</evidence>
<dbReference type="KEGG" id="yrh:AABB31_13185"/>
<keyword evidence="1" id="KW-0732">Signal</keyword>